<dbReference type="PANTHER" id="PTHR10361:SF24">
    <property type="entry name" value="P3 PROTEIN"/>
    <property type="match status" value="1"/>
</dbReference>
<feature type="transmembrane region" description="Helical" evidence="5">
    <location>
        <begin position="95"/>
        <end position="117"/>
    </location>
</feature>
<accession>A0A4Y7XFR0</accession>
<dbReference type="InterPro" id="IPR038770">
    <property type="entry name" value="Na+/solute_symporter_sf"/>
</dbReference>
<dbReference type="Gene3D" id="1.20.1530.20">
    <property type="match status" value="1"/>
</dbReference>
<evidence type="ECO:0000256" key="5">
    <source>
        <dbReference type="SAM" id="Phobius"/>
    </source>
</evidence>
<dbReference type="PANTHER" id="PTHR10361">
    <property type="entry name" value="SODIUM-BILE ACID COTRANSPORTER"/>
    <property type="match status" value="1"/>
</dbReference>
<reference evidence="6 7" key="1">
    <citation type="submission" date="2019-03" db="EMBL/GenBank/DDBJ databases">
        <title>Alkanindiges illinoisensis: a potential pathogenic isolated from ascites of a gastric cancer patient with abdominal metastasis.</title>
        <authorList>
            <person name="Hu X."/>
            <person name="Yang B."/>
            <person name="Yan X."/>
            <person name="Lin L."/>
            <person name="Zhao H."/>
            <person name="Zhou F."/>
            <person name="Su B."/>
            <person name="Chen J."/>
            <person name="Rui Y."/>
            <person name="Wang Q."/>
            <person name="Zheng L."/>
        </authorList>
    </citation>
    <scope>NUCLEOTIDE SEQUENCE [LARGE SCALE GENOMIC DNA]</scope>
    <source>
        <strain evidence="6 7">NFYY 23406</strain>
    </source>
</reference>
<evidence type="ECO:0000313" key="7">
    <source>
        <dbReference type="Proteomes" id="UP000297834"/>
    </source>
</evidence>
<dbReference type="OrthoDB" id="9806785at2"/>
<name>A0A4Y7XFR0_9GAMM</name>
<feature type="transmembrane region" description="Helical" evidence="5">
    <location>
        <begin position="257"/>
        <end position="279"/>
    </location>
</feature>
<comment type="caution">
    <text evidence="6">The sequence shown here is derived from an EMBL/GenBank/DDBJ whole genome shotgun (WGS) entry which is preliminary data.</text>
</comment>
<dbReference type="GO" id="GO:0016020">
    <property type="term" value="C:membrane"/>
    <property type="evidence" value="ECO:0007669"/>
    <property type="project" value="UniProtKB-SubCell"/>
</dbReference>
<dbReference type="AlphaFoldDB" id="A0A4Y7XFR0"/>
<organism evidence="6 7">
    <name type="scientific">Alkanindiges illinoisensis</name>
    <dbReference type="NCBI Taxonomy" id="197183"/>
    <lineage>
        <taxon>Bacteria</taxon>
        <taxon>Pseudomonadati</taxon>
        <taxon>Pseudomonadota</taxon>
        <taxon>Gammaproteobacteria</taxon>
        <taxon>Moraxellales</taxon>
        <taxon>Moraxellaceae</taxon>
        <taxon>Alkanindiges</taxon>
    </lineage>
</organism>
<evidence type="ECO:0000256" key="3">
    <source>
        <dbReference type="ARBA" id="ARBA00022989"/>
    </source>
</evidence>
<evidence type="ECO:0000256" key="1">
    <source>
        <dbReference type="ARBA" id="ARBA00004141"/>
    </source>
</evidence>
<keyword evidence="3 5" id="KW-1133">Transmembrane helix</keyword>
<sequence length="298" mass="32178">MESNIIVQLLPLALAVVMMGLGLELSLRDFARVAQHPKAVFIALVCQLIVLTGLAFVITQVFSLSPLLALGMMLLAASPGGATANLYSYLFKGDIALNITLTAINSILAAFTLPLIVNWASRYFLNSDEQLSLQFSKVLQVFAIVIVPVAIGMVVRHYAPNFARRMDKPVRVFSVVLLALLILGALFQEKDHVVEYLVQVGTATSLFCILSLCVGYVVPRLLGIGEAQARASAFEIGNHNGTLALTIALSLMNNMTVAIPAAVYSMFMFIYAAIFGLIISKGKFNKTVPVPTTSMHKS</sequence>
<dbReference type="RefSeq" id="WP_134243362.1">
    <property type="nucleotide sequence ID" value="NZ_SNTY01000009.1"/>
</dbReference>
<dbReference type="InterPro" id="IPR004710">
    <property type="entry name" value="Bilac:Na_transpt"/>
</dbReference>
<feature type="transmembrane region" description="Helical" evidence="5">
    <location>
        <begin position="6"/>
        <end position="27"/>
    </location>
</feature>
<gene>
    <name evidence="6" type="ORF">E2B99_02190</name>
</gene>
<dbReference type="InterPro" id="IPR002657">
    <property type="entry name" value="BilAc:Na_symport/Acr3"/>
</dbReference>
<evidence type="ECO:0000256" key="4">
    <source>
        <dbReference type="ARBA" id="ARBA00023136"/>
    </source>
</evidence>
<comment type="subcellular location">
    <subcellularLocation>
        <location evidence="1">Membrane</location>
        <topology evidence="1">Multi-pass membrane protein</topology>
    </subcellularLocation>
</comment>
<keyword evidence="2 5" id="KW-0812">Transmembrane</keyword>
<feature type="transmembrane region" description="Helical" evidence="5">
    <location>
        <begin position="137"/>
        <end position="158"/>
    </location>
</feature>
<feature type="transmembrane region" description="Helical" evidence="5">
    <location>
        <begin position="68"/>
        <end position="88"/>
    </location>
</feature>
<feature type="transmembrane region" description="Helical" evidence="5">
    <location>
        <begin position="170"/>
        <end position="188"/>
    </location>
</feature>
<feature type="transmembrane region" description="Helical" evidence="5">
    <location>
        <begin position="39"/>
        <end position="62"/>
    </location>
</feature>
<evidence type="ECO:0000256" key="2">
    <source>
        <dbReference type="ARBA" id="ARBA00022692"/>
    </source>
</evidence>
<protein>
    <submittedName>
        <fullName evidence="6">Bile acid:sodium symporter family protein</fullName>
    </submittedName>
</protein>
<evidence type="ECO:0000313" key="6">
    <source>
        <dbReference type="EMBL" id="TEU30332.1"/>
    </source>
</evidence>
<proteinExistence type="predicted"/>
<dbReference type="EMBL" id="SNTY01000009">
    <property type="protein sequence ID" value="TEU30332.1"/>
    <property type="molecule type" value="Genomic_DNA"/>
</dbReference>
<dbReference type="Pfam" id="PF01758">
    <property type="entry name" value="SBF"/>
    <property type="match status" value="1"/>
</dbReference>
<feature type="transmembrane region" description="Helical" evidence="5">
    <location>
        <begin position="200"/>
        <end position="219"/>
    </location>
</feature>
<keyword evidence="7" id="KW-1185">Reference proteome</keyword>
<keyword evidence="4 5" id="KW-0472">Membrane</keyword>
<dbReference type="Proteomes" id="UP000297834">
    <property type="component" value="Unassembled WGS sequence"/>
</dbReference>